<feature type="transmembrane region" description="Helical" evidence="5">
    <location>
        <begin position="224"/>
        <end position="247"/>
    </location>
</feature>
<feature type="transmembrane region" description="Helical" evidence="5">
    <location>
        <begin position="20"/>
        <end position="39"/>
    </location>
</feature>
<feature type="transmembrane region" description="Helical" evidence="5">
    <location>
        <begin position="329"/>
        <end position="352"/>
    </location>
</feature>
<dbReference type="InterPro" id="IPR001898">
    <property type="entry name" value="SLC13A/DASS"/>
</dbReference>
<feature type="transmembrane region" description="Helical" evidence="5">
    <location>
        <begin position="68"/>
        <end position="88"/>
    </location>
</feature>
<evidence type="ECO:0000256" key="2">
    <source>
        <dbReference type="ARBA" id="ARBA00022692"/>
    </source>
</evidence>
<feature type="transmembrane region" description="Helical" evidence="5">
    <location>
        <begin position="138"/>
        <end position="164"/>
    </location>
</feature>
<keyword evidence="3 5" id="KW-1133">Transmembrane helix</keyword>
<feature type="transmembrane region" description="Helical" evidence="5">
    <location>
        <begin position="290"/>
        <end position="317"/>
    </location>
</feature>
<feature type="transmembrane region" description="Helical" evidence="5">
    <location>
        <begin position="415"/>
        <end position="433"/>
    </location>
</feature>
<evidence type="ECO:0000313" key="7">
    <source>
        <dbReference type="Proteomes" id="UP000252189"/>
    </source>
</evidence>
<protein>
    <submittedName>
        <fullName evidence="6">SLC13 family permease</fullName>
    </submittedName>
</protein>
<keyword evidence="7" id="KW-1185">Reference proteome</keyword>
<dbReference type="PANTHER" id="PTHR10283">
    <property type="entry name" value="SOLUTE CARRIER FAMILY 13 MEMBER"/>
    <property type="match status" value="1"/>
</dbReference>
<dbReference type="AlphaFoldDB" id="A0A368NDS3"/>
<organism evidence="6 7">
    <name type="scientific">Haloplanus salinus</name>
    <dbReference type="NCBI Taxonomy" id="1126245"/>
    <lineage>
        <taxon>Archaea</taxon>
        <taxon>Methanobacteriati</taxon>
        <taxon>Methanobacteriota</taxon>
        <taxon>Stenosarchaea group</taxon>
        <taxon>Halobacteria</taxon>
        <taxon>Halobacteriales</taxon>
        <taxon>Haloferacaceae</taxon>
        <taxon>Haloplanus</taxon>
    </lineage>
</organism>
<feature type="transmembrane region" description="Helical" evidence="5">
    <location>
        <begin position="184"/>
        <end position="212"/>
    </location>
</feature>
<feature type="transmembrane region" description="Helical" evidence="5">
    <location>
        <begin position="453"/>
        <end position="477"/>
    </location>
</feature>
<keyword evidence="4 5" id="KW-0472">Membrane</keyword>
<feature type="transmembrane region" description="Helical" evidence="5">
    <location>
        <begin position="372"/>
        <end position="403"/>
    </location>
</feature>
<gene>
    <name evidence="6" type="ORF">DU504_14230</name>
</gene>
<evidence type="ECO:0000256" key="5">
    <source>
        <dbReference type="SAM" id="Phobius"/>
    </source>
</evidence>
<dbReference type="Pfam" id="PF00939">
    <property type="entry name" value="Na_sulph_symp"/>
    <property type="match status" value="1"/>
</dbReference>
<comment type="caution">
    <text evidence="6">The sequence shown here is derived from an EMBL/GenBank/DDBJ whole genome shotgun (WGS) entry which is preliminary data.</text>
</comment>
<evidence type="ECO:0000256" key="4">
    <source>
        <dbReference type="ARBA" id="ARBA00023136"/>
    </source>
</evidence>
<reference evidence="6 7" key="1">
    <citation type="submission" date="2018-07" db="EMBL/GenBank/DDBJ databases">
        <title>Genome sequences of Haloplanus salinus JCM 18368T.</title>
        <authorList>
            <person name="Kim Y.B."/>
            <person name="Roh S.W."/>
        </authorList>
    </citation>
    <scope>NUCLEOTIDE SEQUENCE [LARGE SCALE GENOMIC DNA]</scope>
    <source>
        <strain evidence="6 7">JCM 18368</strain>
    </source>
</reference>
<dbReference type="GO" id="GO:0005886">
    <property type="term" value="C:plasma membrane"/>
    <property type="evidence" value="ECO:0007669"/>
    <property type="project" value="TreeGrafter"/>
</dbReference>
<name>A0A368NDS3_9EURY</name>
<evidence type="ECO:0000256" key="1">
    <source>
        <dbReference type="ARBA" id="ARBA00004141"/>
    </source>
</evidence>
<sequence>MCLRAGGHGVSRYRQHLPRLGGLGVAAALLVGGALGPPIGGVDGTVRTVLTVFAATLVLWITKPVPYAVSSVLCVALLHALGTVPTFADAASGFASTLVFFFVVLLLVGRSVANVGLDDWVAARLVAARDTPRRSVRRLSVMVLLLAFVLPSGLARGVTFMPIIDRINASFGAPADSQFRRLAYYLIGHLNPMASLALMTGGSMAVATAELVNASVRPLTWVEWALYMAPPTVLLFASCTVLGARYYDVPGDVPAGAAAGADIDPEGDDPTLEALGRNQKLVLGGLGGAIVMWVVGSFVGIPTLVPAVLIVVLFSLPGVGVLDASDVRAINWGIVFLVGAMLSLLDVMRAVGAFDLVVEAFGAVVPSGAPDFVVVAVVFAVAVLVRGTFSSVSASFVVLFPVVLEGLSTTDVTPLYVSFGLTTILMAATFLPFNNPAVLVAYDRGPLDATDVFRLGLLTLAVAVGVVVLSWTVYWPFVDRAVAI</sequence>
<dbReference type="GO" id="GO:1905039">
    <property type="term" value="P:carboxylic acid transmembrane transport"/>
    <property type="evidence" value="ECO:0007669"/>
    <property type="project" value="UniProtKB-ARBA"/>
</dbReference>
<comment type="subcellular location">
    <subcellularLocation>
        <location evidence="1">Membrane</location>
        <topology evidence="1">Multi-pass membrane protein</topology>
    </subcellularLocation>
</comment>
<dbReference type="Proteomes" id="UP000252189">
    <property type="component" value="Unassembled WGS sequence"/>
</dbReference>
<evidence type="ECO:0000256" key="3">
    <source>
        <dbReference type="ARBA" id="ARBA00022989"/>
    </source>
</evidence>
<accession>A0A368NDS3</accession>
<keyword evidence="2 5" id="KW-0812">Transmembrane</keyword>
<dbReference type="GO" id="GO:0008514">
    <property type="term" value="F:organic anion transmembrane transporter activity"/>
    <property type="evidence" value="ECO:0007669"/>
    <property type="project" value="UniProtKB-ARBA"/>
</dbReference>
<dbReference type="PANTHER" id="PTHR10283:SF82">
    <property type="entry name" value="SOLUTE CARRIER FAMILY 13 MEMBER 2"/>
    <property type="match status" value="1"/>
</dbReference>
<dbReference type="EMBL" id="QPHM01000001">
    <property type="protein sequence ID" value="RCU48356.1"/>
    <property type="molecule type" value="Genomic_DNA"/>
</dbReference>
<proteinExistence type="predicted"/>
<feature type="transmembrane region" description="Helical" evidence="5">
    <location>
        <begin position="94"/>
        <end position="117"/>
    </location>
</feature>
<evidence type="ECO:0000313" key="6">
    <source>
        <dbReference type="EMBL" id="RCU48356.1"/>
    </source>
</evidence>